<reference evidence="2" key="1">
    <citation type="submission" date="2023-02" db="EMBL/GenBank/DDBJ databases">
        <title>Genome of toxic invasive species Heracleum sosnowskyi carries increased number of genes despite the absence of recent whole-genome duplications.</title>
        <authorList>
            <person name="Schelkunov M."/>
            <person name="Shtratnikova V."/>
            <person name="Makarenko M."/>
            <person name="Klepikova A."/>
            <person name="Omelchenko D."/>
            <person name="Novikova G."/>
            <person name="Obukhova E."/>
            <person name="Bogdanov V."/>
            <person name="Penin A."/>
            <person name="Logacheva M."/>
        </authorList>
    </citation>
    <scope>NUCLEOTIDE SEQUENCE</scope>
    <source>
        <strain evidence="2">Hsosn_3</strain>
        <tissue evidence="2">Leaf</tissue>
    </source>
</reference>
<proteinExistence type="inferred from homology"/>
<evidence type="ECO:0000313" key="2">
    <source>
        <dbReference type="EMBL" id="KAK1359064.1"/>
    </source>
</evidence>
<reference evidence="2" key="2">
    <citation type="submission" date="2023-05" db="EMBL/GenBank/DDBJ databases">
        <authorList>
            <person name="Schelkunov M.I."/>
        </authorList>
    </citation>
    <scope>NUCLEOTIDE SEQUENCE</scope>
    <source>
        <strain evidence="2">Hsosn_3</strain>
        <tissue evidence="2">Leaf</tissue>
    </source>
</reference>
<dbReference type="Pfam" id="PF00450">
    <property type="entry name" value="Peptidase_S10"/>
    <property type="match status" value="2"/>
</dbReference>
<accession>A0AAD8H237</accession>
<protein>
    <recommendedName>
        <fullName evidence="4">Serine carboxypeptidase</fullName>
    </recommendedName>
</protein>
<dbReference type="GO" id="GO:0006508">
    <property type="term" value="P:proteolysis"/>
    <property type="evidence" value="ECO:0007669"/>
    <property type="project" value="InterPro"/>
</dbReference>
<dbReference type="PANTHER" id="PTHR11802:SF224">
    <property type="entry name" value="SERINE CARBOXYPEPTIDASE-LIKE 7 ISOFORM X1"/>
    <property type="match status" value="1"/>
</dbReference>
<dbReference type="InterPro" id="IPR001563">
    <property type="entry name" value="Peptidase_S10"/>
</dbReference>
<name>A0AAD8H237_9APIA</name>
<dbReference type="GO" id="GO:0004185">
    <property type="term" value="F:serine-type carboxypeptidase activity"/>
    <property type="evidence" value="ECO:0007669"/>
    <property type="project" value="InterPro"/>
</dbReference>
<sequence length="201" mass="23355">MLIKWHFYQMKFMRDLQKVDECLENVYIYNILEPVCTSDTSTRSLLQKIGSSTNKYTVPLPRAAKLKGQQWCRENTYLYSDVWANIQSVRKALNIREGTIGEWVRCNADHYAIALIISGDHDMAFSHLGTKQWIRDLHLNVDSTWAPWFVKQQVAGYTETFSHDDYTLTFATVKGAGHAAQEFKPEECLAMVNRWFDHNPL</sequence>
<evidence type="ECO:0008006" key="4">
    <source>
        <dbReference type="Google" id="ProtNLM"/>
    </source>
</evidence>
<dbReference type="AlphaFoldDB" id="A0AAD8H237"/>
<dbReference type="Proteomes" id="UP001237642">
    <property type="component" value="Unassembled WGS sequence"/>
</dbReference>
<evidence type="ECO:0000313" key="3">
    <source>
        <dbReference type="Proteomes" id="UP001237642"/>
    </source>
</evidence>
<dbReference type="PANTHER" id="PTHR11802">
    <property type="entry name" value="SERINE PROTEASE FAMILY S10 SERINE CARBOXYPEPTIDASE"/>
    <property type="match status" value="1"/>
</dbReference>
<dbReference type="GO" id="GO:0016747">
    <property type="term" value="F:acyltransferase activity, transferring groups other than amino-acyl groups"/>
    <property type="evidence" value="ECO:0007669"/>
    <property type="project" value="TreeGrafter"/>
</dbReference>
<comment type="caution">
    <text evidence="2">The sequence shown here is derived from an EMBL/GenBank/DDBJ whole genome shotgun (WGS) entry which is preliminary data.</text>
</comment>
<comment type="similarity">
    <text evidence="1">Belongs to the peptidase S10 family.</text>
</comment>
<keyword evidence="3" id="KW-1185">Reference proteome</keyword>
<dbReference type="EMBL" id="JAUIZM010000010">
    <property type="protein sequence ID" value="KAK1359064.1"/>
    <property type="molecule type" value="Genomic_DNA"/>
</dbReference>
<dbReference type="GO" id="GO:0019748">
    <property type="term" value="P:secondary metabolic process"/>
    <property type="evidence" value="ECO:0007669"/>
    <property type="project" value="TreeGrafter"/>
</dbReference>
<dbReference type="InterPro" id="IPR029058">
    <property type="entry name" value="AB_hydrolase_fold"/>
</dbReference>
<dbReference type="SUPFAM" id="SSF53474">
    <property type="entry name" value="alpha/beta-Hydrolases"/>
    <property type="match status" value="1"/>
</dbReference>
<evidence type="ECO:0000256" key="1">
    <source>
        <dbReference type="ARBA" id="ARBA00009431"/>
    </source>
</evidence>
<gene>
    <name evidence="2" type="ORF">POM88_043538</name>
</gene>
<organism evidence="2 3">
    <name type="scientific">Heracleum sosnowskyi</name>
    <dbReference type="NCBI Taxonomy" id="360622"/>
    <lineage>
        <taxon>Eukaryota</taxon>
        <taxon>Viridiplantae</taxon>
        <taxon>Streptophyta</taxon>
        <taxon>Embryophyta</taxon>
        <taxon>Tracheophyta</taxon>
        <taxon>Spermatophyta</taxon>
        <taxon>Magnoliopsida</taxon>
        <taxon>eudicotyledons</taxon>
        <taxon>Gunneridae</taxon>
        <taxon>Pentapetalae</taxon>
        <taxon>asterids</taxon>
        <taxon>campanulids</taxon>
        <taxon>Apiales</taxon>
        <taxon>Apiaceae</taxon>
        <taxon>Apioideae</taxon>
        <taxon>apioid superclade</taxon>
        <taxon>Tordylieae</taxon>
        <taxon>Tordyliinae</taxon>
        <taxon>Heracleum</taxon>
    </lineage>
</organism>
<dbReference type="Gene3D" id="3.40.50.1820">
    <property type="entry name" value="alpha/beta hydrolase"/>
    <property type="match status" value="1"/>
</dbReference>